<gene>
    <name evidence="3" type="ORF">BDV98DRAFT_603971</name>
</gene>
<evidence type="ECO:0000313" key="3">
    <source>
        <dbReference type="EMBL" id="TFL01993.1"/>
    </source>
</evidence>
<dbReference type="CDD" id="cd09917">
    <property type="entry name" value="F-box_SF"/>
    <property type="match status" value="1"/>
</dbReference>
<keyword evidence="4" id="KW-1185">Reference proteome</keyword>
<dbReference type="SUPFAM" id="SSF81383">
    <property type="entry name" value="F-box domain"/>
    <property type="match status" value="1"/>
</dbReference>
<dbReference type="PROSITE" id="PS50181">
    <property type="entry name" value="FBOX"/>
    <property type="match status" value="1"/>
</dbReference>
<dbReference type="EMBL" id="ML178823">
    <property type="protein sequence ID" value="TFL01993.1"/>
    <property type="molecule type" value="Genomic_DNA"/>
</dbReference>
<name>A0A5C3QJA4_9AGAR</name>
<accession>A0A5C3QJA4</accession>
<dbReference type="InterPro" id="IPR036047">
    <property type="entry name" value="F-box-like_dom_sf"/>
</dbReference>
<feature type="domain" description="F-box" evidence="2">
    <location>
        <begin position="72"/>
        <end position="121"/>
    </location>
</feature>
<feature type="region of interest" description="Disordered" evidence="1">
    <location>
        <begin position="337"/>
        <end position="375"/>
    </location>
</feature>
<evidence type="ECO:0000313" key="4">
    <source>
        <dbReference type="Proteomes" id="UP000305067"/>
    </source>
</evidence>
<dbReference type="InterPro" id="IPR001810">
    <property type="entry name" value="F-box_dom"/>
</dbReference>
<sequence>MMQVEPDIQKHPRIPFPQQISSFLLSLLPFTMKRVRSMLGLGASEASEPPKKKAATSRTRRTEQALNNISAKPTLKTIPVEIFDLIIMRCAPDELLKLARTCKDFRRVVLDPARRGTWQRVMRMCKDMPKCPEGADAVSEPTWVHFLYFPECTLCGRDDFTGPVWGVRKRFCDTHFDTHFISYEKLPFSLDDRELQPTAQFDTMLLPIVNIGRAHYHVHVRSYKKWAECVAAAVEHSQKARGEVSAAYKAQQAESENLNAQFKDWQKSLKRRQTRMRMRNGTRNRIFVLDKLREAGYDVDTARKSFWLDPDKVTPGMNIFDLAFNTRRNNFRRAKADGDFQLSSDEEDEPPAKGKQKSTAKPTKGQPTDKPNEQAFDVQMQIRILGVFGGEDYHWPALMTDYTWSQPGVAERAAGLFTRMMRHNRADQRYREGGNLVDIATKRLEGAIRLLDEMYDNMLQEIETSSTADKFSAPPFHIPLQAMITLSPVITVINAVFHAFGDSQTVSVSKERAALCSALKAAGFFESQTFAEMSEHYRRSKQAELSALIGTSIPPTSRDSKKSSIPPSEMAIAIYRCTGPVGPNADDLLPPDYLQTHNGDFHHPCSHTLLSASSALAHLHASDYVGRDEPPSINPWQNVEVTRKEAFLGENDAAQTLKLMLRLLRSEPWNSGLTSKRRPIVFFPQASVVAEAVVRACGKDPMVTTTNEMDGCKAVFVCQAKTCGNTRYRQYMHWRTAVMHWMTDHFHDDRTTEVPQFTRIPERDALRIVQRGQPKPPAKHRAMWICIKDDCEELVKTFCSREEAQVHAAIPPFDDPIMYAYGMGGAVAHDLNNDIMALPAIDVPFDDHEPAAVWNDLDQYTQVVVRRAAKKARHYLASIGHTSILTRVPSPIPAPDTILRPSTLPPPHFIPHPDSAWKLGRGGPRGGVGAQAEGWPAVSEDLEAFLEKQAEWVPKIVKWTVDFADGHGRQRVLDVKNLDERLRYSGPKRVFEVDSESESEGEESE</sequence>
<organism evidence="3 4">
    <name type="scientific">Pterulicium gracile</name>
    <dbReference type="NCBI Taxonomy" id="1884261"/>
    <lineage>
        <taxon>Eukaryota</taxon>
        <taxon>Fungi</taxon>
        <taxon>Dikarya</taxon>
        <taxon>Basidiomycota</taxon>
        <taxon>Agaricomycotina</taxon>
        <taxon>Agaricomycetes</taxon>
        <taxon>Agaricomycetidae</taxon>
        <taxon>Agaricales</taxon>
        <taxon>Pleurotineae</taxon>
        <taxon>Pterulaceae</taxon>
        <taxon>Pterulicium</taxon>
    </lineage>
</organism>
<evidence type="ECO:0000256" key="1">
    <source>
        <dbReference type="SAM" id="MobiDB-lite"/>
    </source>
</evidence>
<protein>
    <recommendedName>
        <fullName evidence="2">F-box domain-containing protein</fullName>
    </recommendedName>
</protein>
<dbReference type="Proteomes" id="UP000305067">
    <property type="component" value="Unassembled WGS sequence"/>
</dbReference>
<reference evidence="3 4" key="1">
    <citation type="journal article" date="2019" name="Nat. Ecol. Evol.">
        <title>Megaphylogeny resolves global patterns of mushroom evolution.</title>
        <authorList>
            <person name="Varga T."/>
            <person name="Krizsan K."/>
            <person name="Foldi C."/>
            <person name="Dima B."/>
            <person name="Sanchez-Garcia M."/>
            <person name="Sanchez-Ramirez S."/>
            <person name="Szollosi G.J."/>
            <person name="Szarkandi J.G."/>
            <person name="Papp V."/>
            <person name="Albert L."/>
            <person name="Andreopoulos W."/>
            <person name="Angelini C."/>
            <person name="Antonin V."/>
            <person name="Barry K.W."/>
            <person name="Bougher N.L."/>
            <person name="Buchanan P."/>
            <person name="Buyck B."/>
            <person name="Bense V."/>
            <person name="Catcheside P."/>
            <person name="Chovatia M."/>
            <person name="Cooper J."/>
            <person name="Damon W."/>
            <person name="Desjardin D."/>
            <person name="Finy P."/>
            <person name="Geml J."/>
            <person name="Haridas S."/>
            <person name="Hughes K."/>
            <person name="Justo A."/>
            <person name="Karasinski D."/>
            <person name="Kautmanova I."/>
            <person name="Kiss B."/>
            <person name="Kocsube S."/>
            <person name="Kotiranta H."/>
            <person name="LaButti K.M."/>
            <person name="Lechner B.E."/>
            <person name="Liimatainen K."/>
            <person name="Lipzen A."/>
            <person name="Lukacs Z."/>
            <person name="Mihaltcheva S."/>
            <person name="Morgado L.N."/>
            <person name="Niskanen T."/>
            <person name="Noordeloos M.E."/>
            <person name="Ohm R.A."/>
            <person name="Ortiz-Santana B."/>
            <person name="Ovrebo C."/>
            <person name="Racz N."/>
            <person name="Riley R."/>
            <person name="Savchenko A."/>
            <person name="Shiryaev A."/>
            <person name="Soop K."/>
            <person name="Spirin V."/>
            <person name="Szebenyi C."/>
            <person name="Tomsovsky M."/>
            <person name="Tulloss R.E."/>
            <person name="Uehling J."/>
            <person name="Grigoriev I.V."/>
            <person name="Vagvolgyi C."/>
            <person name="Papp T."/>
            <person name="Martin F.M."/>
            <person name="Miettinen O."/>
            <person name="Hibbett D.S."/>
            <person name="Nagy L.G."/>
        </authorList>
    </citation>
    <scope>NUCLEOTIDE SEQUENCE [LARGE SCALE GENOMIC DNA]</scope>
    <source>
        <strain evidence="3 4">CBS 309.79</strain>
    </source>
</reference>
<dbReference type="AlphaFoldDB" id="A0A5C3QJA4"/>
<dbReference type="STRING" id="1884261.A0A5C3QJA4"/>
<feature type="region of interest" description="Disordered" evidence="1">
    <location>
        <begin position="41"/>
        <end position="62"/>
    </location>
</feature>
<proteinExistence type="predicted"/>
<evidence type="ECO:0000259" key="2">
    <source>
        <dbReference type="PROSITE" id="PS50181"/>
    </source>
</evidence>
<dbReference type="OrthoDB" id="2322499at2759"/>